<sequence>MAYKRSRSTYESGNSAPFVVFGTPLPDEADRDDNSYLPLWKQDVRDERGRKRLHGAFTGGWSAGYFNTVGSKEGWAPSTFVSSRSNRHKDDDRTIQQRAEDYMDDEDLADAAEAQRVQTADAFSGLGNSTQREIEGGGLAGLFRPQGETMGLKLLRRMGWKDGQGIGPRIKRAARLDDGNGSLQANTTVHSFAPTNVPVVKLVEKTDKQGLGFQGERKLGSLSKTDDTHDDIDHQLGLDNPSKHKAKSRGGIGMGILNDTGSDDEDPYEMGPSIKYNRVMGGEKKKKKKATAAINPALKNAPVFIPKGSRSGNKLQRCHDGKLPLDGFVLTRAIEDVTAMLAKLVQFAPPTIPEGWKSSISPQATEGAVYKSTIDAAKESTLDPKARAAILGEKALPGKSVFDFLSPAAREQMVSASGNANLPPARGEIPAGFEPSVEERNAALLDRIQLVDRDTAIAAIARGSRGPYADNEAKRARYKVYLEHAIKSETALPERLPNTTEDDYVKEMSEYYNCARIFKPMTGFMASRFTTAKSSSTLPGSGSSNSQDLLTQPVAAPKDPAEEAAKVGMYGTMTRTVIDFYPTRLLCKRFNVRPPEHVSKDAEEPLATETRAAQGYAASSSEAVNAHALMIKPKEDLEIPQPVEIDPTQNAAVEGKTANADVLHAIFGDSDDDE</sequence>
<dbReference type="Pfam" id="PF07713">
    <property type="entry name" value="DUF1604"/>
    <property type="match status" value="1"/>
</dbReference>
<feature type="region of interest" description="Disordered" evidence="1">
    <location>
        <begin position="215"/>
        <end position="266"/>
    </location>
</feature>
<dbReference type="OrthoDB" id="9451547at2759"/>
<evidence type="ECO:0000313" key="3">
    <source>
        <dbReference type="EMBL" id="CEJ94193.1"/>
    </source>
</evidence>
<reference evidence="3 4" key="1">
    <citation type="journal article" date="2015" name="Genome Announc.">
        <title>Draft Genome Sequence and Gene Annotation of the Entomopathogenic Fungus Verticillium hemipterigenum.</title>
        <authorList>
            <person name="Horn F."/>
            <person name="Habel A."/>
            <person name="Scharf D.H."/>
            <person name="Dworschak J."/>
            <person name="Brakhage A.A."/>
            <person name="Guthke R."/>
            <person name="Hertweck C."/>
            <person name="Linde J."/>
        </authorList>
    </citation>
    <scope>NUCLEOTIDE SEQUENCE [LARGE SCALE GENOMIC DNA]</scope>
</reference>
<dbReference type="EMBL" id="CDHN01000006">
    <property type="protein sequence ID" value="CEJ94193.1"/>
    <property type="molecule type" value="Genomic_DNA"/>
</dbReference>
<dbReference type="PROSITE" id="PS50174">
    <property type="entry name" value="G_PATCH"/>
    <property type="match status" value="1"/>
</dbReference>
<evidence type="ECO:0000256" key="1">
    <source>
        <dbReference type="SAM" id="MobiDB-lite"/>
    </source>
</evidence>
<dbReference type="GO" id="GO:0005634">
    <property type="term" value="C:nucleus"/>
    <property type="evidence" value="ECO:0007669"/>
    <property type="project" value="TreeGrafter"/>
</dbReference>
<gene>
    <name evidence="3" type="ORF">VHEMI09741</name>
</gene>
<dbReference type="GO" id="GO:0006397">
    <property type="term" value="P:mRNA processing"/>
    <property type="evidence" value="ECO:0007669"/>
    <property type="project" value="InterPro"/>
</dbReference>
<dbReference type="Proteomes" id="UP000039046">
    <property type="component" value="Unassembled WGS sequence"/>
</dbReference>
<dbReference type="InterPro" id="IPR000467">
    <property type="entry name" value="G_patch_dom"/>
</dbReference>
<feature type="domain" description="G-patch" evidence="2">
    <location>
        <begin position="147"/>
        <end position="216"/>
    </location>
</feature>
<accession>A0A0A1TQY2</accession>
<keyword evidence="4" id="KW-1185">Reference proteome</keyword>
<dbReference type="HOGENOM" id="CLU_008613_3_0_1"/>
<dbReference type="PANTHER" id="PTHR13384:SF19">
    <property type="entry name" value="G PATCH DOMAIN-CONTAINING PROTEIN 1"/>
    <property type="match status" value="1"/>
</dbReference>
<dbReference type="Pfam" id="PF01585">
    <property type="entry name" value="G-patch"/>
    <property type="match status" value="1"/>
</dbReference>
<proteinExistence type="predicted"/>
<dbReference type="Pfam" id="PF26093">
    <property type="entry name" value="HTH_TGH"/>
    <property type="match status" value="1"/>
</dbReference>
<dbReference type="STRING" id="1531966.A0A0A1TQY2"/>
<dbReference type="InterPro" id="IPR011666">
    <property type="entry name" value="DUF1604"/>
</dbReference>
<evidence type="ECO:0000259" key="2">
    <source>
        <dbReference type="PROSITE" id="PS50174"/>
    </source>
</evidence>
<evidence type="ECO:0000313" key="4">
    <source>
        <dbReference type="Proteomes" id="UP000039046"/>
    </source>
</evidence>
<dbReference type="PANTHER" id="PTHR13384">
    <property type="entry name" value="G PATCH DOMAIN-CONTAINING PROTEIN 1"/>
    <property type="match status" value="1"/>
</dbReference>
<organism evidence="3 4">
    <name type="scientific">[Torrubiella] hemipterigena</name>
    <dbReference type="NCBI Taxonomy" id="1531966"/>
    <lineage>
        <taxon>Eukaryota</taxon>
        <taxon>Fungi</taxon>
        <taxon>Dikarya</taxon>
        <taxon>Ascomycota</taxon>
        <taxon>Pezizomycotina</taxon>
        <taxon>Sordariomycetes</taxon>
        <taxon>Hypocreomycetidae</taxon>
        <taxon>Hypocreales</taxon>
        <taxon>Clavicipitaceae</taxon>
        <taxon>Clavicipitaceae incertae sedis</taxon>
        <taxon>'Torrubiella' clade</taxon>
    </lineage>
</organism>
<dbReference type="GO" id="GO:0003723">
    <property type="term" value="F:RNA binding"/>
    <property type="evidence" value="ECO:0007669"/>
    <property type="project" value="TreeGrafter"/>
</dbReference>
<dbReference type="AlphaFoldDB" id="A0A0A1TQY2"/>
<name>A0A0A1TQY2_9HYPO</name>
<feature type="compositionally biased region" description="Basic and acidic residues" evidence="1">
    <location>
        <begin position="215"/>
        <end position="236"/>
    </location>
</feature>
<protein>
    <recommendedName>
        <fullName evidence="2">G-patch domain-containing protein</fullName>
    </recommendedName>
</protein>